<reference evidence="1 2" key="1">
    <citation type="journal article" date="2022" name="G3 (Bethesda)">
        <title>Whole-genome sequence and methylome profiling of the almond [Prunus dulcis (Mill.) D.A. Webb] cultivar 'Nonpareil'.</title>
        <authorList>
            <person name="D'Amico-Willman K.M."/>
            <person name="Ouma W.Z."/>
            <person name="Meulia T."/>
            <person name="Sideli G.M."/>
            <person name="Gradziel T.M."/>
            <person name="Fresnedo-Ramirez J."/>
        </authorList>
    </citation>
    <scope>NUCLEOTIDE SEQUENCE [LARGE SCALE GENOMIC DNA]</scope>
    <source>
        <strain evidence="1">Clone GOH B32 T37-40</strain>
    </source>
</reference>
<evidence type="ECO:0008006" key="3">
    <source>
        <dbReference type="Google" id="ProtNLM"/>
    </source>
</evidence>
<proteinExistence type="predicted"/>
<keyword evidence="2" id="KW-1185">Reference proteome</keyword>
<dbReference type="EMBL" id="JAJFAZ020000003">
    <property type="protein sequence ID" value="KAI5339553.1"/>
    <property type="molecule type" value="Genomic_DNA"/>
</dbReference>
<dbReference type="PANTHER" id="PTHR48475:SF2">
    <property type="entry name" value="RIBONUCLEASE H"/>
    <property type="match status" value="1"/>
</dbReference>
<dbReference type="Proteomes" id="UP001054821">
    <property type="component" value="Chromosome 3"/>
</dbReference>
<accession>A0AAD4WAR6</accession>
<organism evidence="1 2">
    <name type="scientific">Prunus dulcis</name>
    <name type="common">Almond</name>
    <name type="synonym">Amygdalus dulcis</name>
    <dbReference type="NCBI Taxonomy" id="3755"/>
    <lineage>
        <taxon>Eukaryota</taxon>
        <taxon>Viridiplantae</taxon>
        <taxon>Streptophyta</taxon>
        <taxon>Embryophyta</taxon>
        <taxon>Tracheophyta</taxon>
        <taxon>Spermatophyta</taxon>
        <taxon>Magnoliopsida</taxon>
        <taxon>eudicotyledons</taxon>
        <taxon>Gunneridae</taxon>
        <taxon>Pentapetalae</taxon>
        <taxon>rosids</taxon>
        <taxon>fabids</taxon>
        <taxon>Rosales</taxon>
        <taxon>Rosaceae</taxon>
        <taxon>Amygdaloideae</taxon>
        <taxon>Amygdaleae</taxon>
        <taxon>Prunus</taxon>
    </lineage>
</organism>
<protein>
    <recommendedName>
        <fullName evidence="3">Transposable element protein</fullName>
    </recommendedName>
</protein>
<evidence type="ECO:0000313" key="1">
    <source>
        <dbReference type="EMBL" id="KAI5339553.1"/>
    </source>
</evidence>
<sequence>MANKIIKKTLKTKLDNAKGYWPDLLPEVLWSYRTTFHTCTGETPVFISFGTESVVLVKISQPFYQTSAYDAKANDEQLALNLDLITELCD</sequence>
<dbReference type="GO" id="GO:0003676">
    <property type="term" value="F:nucleic acid binding"/>
    <property type="evidence" value="ECO:0007669"/>
    <property type="project" value="InterPro"/>
</dbReference>
<dbReference type="AlphaFoldDB" id="A0AAD4WAR6"/>
<comment type="caution">
    <text evidence="1">The sequence shown here is derived from an EMBL/GenBank/DDBJ whole genome shotgun (WGS) entry which is preliminary data.</text>
</comment>
<dbReference type="InterPro" id="IPR036397">
    <property type="entry name" value="RNaseH_sf"/>
</dbReference>
<dbReference type="InterPro" id="IPR012337">
    <property type="entry name" value="RNaseH-like_sf"/>
</dbReference>
<dbReference type="PANTHER" id="PTHR48475">
    <property type="entry name" value="RIBONUCLEASE H"/>
    <property type="match status" value="1"/>
</dbReference>
<gene>
    <name evidence="1" type="ORF">L3X38_018825</name>
</gene>
<name>A0AAD4WAR6_PRUDU</name>
<dbReference type="SUPFAM" id="SSF53098">
    <property type="entry name" value="Ribonuclease H-like"/>
    <property type="match status" value="1"/>
</dbReference>
<evidence type="ECO:0000313" key="2">
    <source>
        <dbReference type="Proteomes" id="UP001054821"/>
    </source>
</evidence>
<dbReference type="Gene3D" id="3.30.420.10">
    <property type="entry name" value="Ribonuclease H-like superfamily/Ribonuclease H"/>
    <property type="match status" value="1"/>
</dbReference>